<dbReference type="Proteomes" id="UP001206350">
    <property type="component" value="Unassembled WGS sequence"/>
</dbReference>
<comment type="caution">
    <text evidence="3">The sequence shown here is derived from an EMBL/GenBank/DDBJ whole genome shotgun (WGS) entry which is preliminary data.</text>
</comment>
<evidence type="ECO:0000256" key="1">
    <source>
        <dbReference type="SAM" id="MobiDB-lite"/>
    </source>
</evidence>
<gene>
    <name evidence="3" type="ORF">MUU45_000808</name>
</gene>
<accession>A0AAW5LAC4</accession>
<dbReference type="RefSeq" id="WP_256891805.1">
    <property type="nucleotide sequence ID" value="NZ_JALJCU010000008.1"/>
</dbReference>
<dbReference type="AlphaFoldDB" id="A0AAW5LAC4"/>
<dbReference type="EMBL" id="JALJCU010000008">
    <property type="protein sequence ID" value="MCQ9120990.1"/>
    <property type="molecule type" value="Genomic_DNA"/>
</dbReference>
<feature type="region of interest" description="Disordered" evidence="1">
    <location>
        <begin position="92"/>
        <end position="111"/>
    </location>
</feature>
<evidence type="ECO:0000256" key="2">
    <source>
        <dbReference type="SAM" id="Phobius"/>
    </source>
</evidence>
<sequence length="132" mass="15254">MNKRQKRTGKKKPEQPAMRSRTIFLNEPPKKDTTMHKSILEFLAFLGECLLILLTTAAVLIAVFSVSQAWGNPTDWHNNELSEQISQQARAEARKLWREENGDWQPNLTPQAEQELLHYSAQKQKEINRGTQ</sequence>
<keyword evidence="2" id="KW-1133">Transmembrane helix</keyword>
<reference evidence="3 4" key="1">
    <citation type="journal article" date="2022" name="Microbiol. Spectr.">
        <title>Microbiota of the Pregnant Mouse: Characterization of the Bacterial Communities in the Oral Cavity, Lung, Intestine, and Vagina through Culture and DNA Sequencing.</title>
        <authorList>
            <person name="Greenberg J.M."/>
            <person name="Romero R."/>
            <person name="Winters A.D."/>
            <person name="Galaz J."/>
            <person name="Garcia-Flores V."/>
            <person name="Arenas-Hernandez M."/>
            <person name="Panzer J."/>
            <person name="Shaffer Z."/>
            <person name="Kracht D.J."/>
            <person name="Gomez-Lopez N."/>
            <person name="Theis K.R."/>
        </authorList>
    </citation>
    <scope>NUCLEOTIDE SEQUENCE [LARGE SCALE GENOMIC DNA]</scope>
    <source>
        <strain evidence="3 4">MAC-C1-H1</strain>
    </source>
</reference>
<name>A0AAW5LAC4_9PAST</name>
<feature type="transmembrane region" description="Helical" evidence="2">
    <location>
        <begin position="39"/>
        <end position="64"/>
    </location>
</feature>
<organism evidence="3 4">
    <name type="scientific">Rodentibacter pneumotropicus</name>
    <dbReference type="NCBI Taxonomy" id="758"/>
    <lineage>
        <taxon>Bacteria</taxon>
        <taxon>Pseudomonadati</taxon>
        <taxon>Pseudomonadota</taxon>
        <taxon>Gammaproteobacteria</taxon>
        <taxon>Pasteurellales</taxon>
        <taxon>Pasteurellaceae</taxon>
        <taxon>Rodentibacter</taxon>
    </lineage>
</organism>
<keyword evidence="2" id="KW-0812">Transmembrane</keyword>
<evidence type="ECO:0000313" key="4">
    <source>
        <dbReference type="Proteomes" id="UP001206350"/>
    </source>
</evidence>
<keyword evidence="2" id="KW-0472">Membrane</keyword>
<evidence type="ECO:0000313" key="3">
    <source>
        <dbReference type="EMBL" id="MCQ9120990.1"/>
    </source>
</evidence>
<feature type="compositionally biased region" description="Basic and acidic residues" evidence="1">
    <location>
        <begin position="92"/>
        <end position="101"/>
    </location>
</feature>
<proteinExistence type="predicted"/>
<protein>
    <submittedName>
        <fullName evidence="3">Uncharacterized protein</fullName>
    </submittedName>
</protein>
<keyword evidence="4" id="KW-1185">Reference proteome</keyword>